<evidence type="ECO:0000259" key="7">
    <source>
        <dbReference type="SMART" id="SM00479"/>
    </source>
</evidence>
<dbReference type="GO" id="GO:0008408">
    <property type="term" value="F:3'-5' exonuclease activity"/>
    <property type="evidence" value="ECO:0007669"/>
    <property type="project" value="TreeGrafter"/>
</dbReference>
<dbReference type="SMART" id="SM00479">
    <property type="entry name" value="EXOIII"/>
    <property type="match status" value="1"/>
</dbReference>
<dbReference type="EC" id="2.7.7.7" evidence="1"/>
<evidence type="ECO:0000256" key="6">
    <source>
        <dbReference type="ARBA" id="ARBA00049244"/>
    </source>
</evidence>
<name>R9PIJ8_AGAAL</name>
<dbReference type="InterPro" id="IPR036397">
    <property type="entry name" value="RNaseH_sf"/>
</dbReference>
<gene>
    <name evidence="8" type="ORF">AALB_1289</name>
</gene>
<dbReference type="FunFam" id="3.30.420.10:FF:000045">
    <property type="entry name" value="3'-5' exonuclease DinG"/>
    <property type="match status" value="1"/>
</dbReference>
<dbReference type="PANTHER" id="PTHR30231">
    <property type="entry name" value="DNA POLYMERASE III SUBUNIT EPSILON"/>
    <property type="match status" value="1"/>
</dbReference>
<proteinExistence type="predicted"/>
<comment type="subunit">
    <text evidence="5">DNA polymerase III contains a core (composed of alpha, epsilon and theta chains) that associates with a tau subunit. This core dimerizes to form the POLIII' complex. PolIII' associates with the gamma complex (composed of gamma, delta, delta', psi and chi chains) and with the beta chain to form the complete DNA polymerase III complex.</text>
</comment>
<evidence type="ECO:0000256" key="4">
    <source>
        <dbReference type="ARBA" id="ARBA00025483"/>
    </source>
</evidence>
<evidence type="ECO:0000256" key="1">
    <source>
        <dbReference type="ARBA" id="ARBA00012417"/>
    </source>
</evidence>
<dbReference type="PANTHER" id="PTHR30231:SF37">
    <property type="entry name" value="EXODEOXYRIBONUCLEASE 10"/>
    <property type="match status" value="1"/>
</dbReference>
<keyword evidence="3" id="KW-0378">Hydrolase</keyword>
<dbReference type="GO" id="GO:0003887">
    <property type="term" value="F:DNA-directed DNA polymerase activity"/>
    <property type="evidence" value="ECO:0007669"/>
    <property type="project" value="UniProtKB-EC"/>
</dbReference>
<dbReference type="GO" id="GO:0003677">
    <property type="term" value="F:DNA binding"/>
    <property type="evidence" value="ECO:0007669"/>
    <property type="project" value="InterPro"/>
</dbReference>
<dbReference type="RefSeq" id="WP_016400977.1">
    <property type="nucleotide sequence ID" value="NZ_BARX01000006.1"/>
</dbReference>
<evidence type="ECO:0000313" key="9">
    <source>
        <dbReference type="Proteomes" id="UP000014461"/>
    </source>
</evidence>
<keyword evidence="9" id="KW-1185">Reference proteome</keyword>
<evidence type="ECO:0000256" key="2">
    <source>
        <dbReference type="ARBA" id="ARBA00022722"/>
    </source>
</evidence>
<evidence type="ECO:0000313" key="8">
    <source>
        <dbReference type="EMBL" id="GAD01209.1"/>
    </source>
</evidence>
<dbReference type="GO" id="GO:0045004">
    <property type="term" value="P:DNA replication proofreading"/>
    <property type="evidence" value="ECO:0007669"/>
    <property type="project" value="TreeGrafter"/>
</dbReference>
<dbReference type="Pfam" id="PF00929">
    <property type="entry name" value="RNase_T"/>
    <property type="match status" value="1"/>
</dbReference>
<dbReference type="OrthoDB" id="9803913at2"/>
<dbReference type="CDD" id="cd06127">
    <property type="entry name" value="DEDDh"/>
    <property type="match status" value="1"/>
</dbReference>
<protein>
    <recommendedName>
        <fullName evidence="1">DNA-directed DNA polymerase</fullName>
        <ecNumber evidence="1">2.7.7.7</ecNumber>
    </recommendedName>
</protein>
<dbReference type="Gene3D" id="3.30.420.10">
    <property type="entry name" value="Ribonuclease H-like superfamily/Ribonuclease H"/>
    <property type="match status" value="1"/>
</dbReference>
<organism evidence="8 9">
    <name type="scientific">Agarivorans albus MKT 106</name>
    <dbReference type="NCBI Taxonomy" id="1331007"/>
    <lineage>
        <taxon>Bacteria</taxon>
        <taxon>Pseudomonadati</taxon>
        <taxon>Pseudomonadota</taxon>
        <taxon>Gammaproteobacteria</taxon>
        <taxon>Alteromonadales</taxon>
        <taxon>Alteromonadaceae</taxon>
        <taxon>Agarivorans</taxon>
    </lineage>
</organism>
<comment type="function">
    <text evidence="4">DNA polymerase III is a complex, multichain enzyme responsible for most of the replicative synthesis in bacteria. The epsilon subunit contain the editing function and is a proofreading 3'-5' exonuclease.</text>
</comment>
<dbReference type="InterPro" id="IPR006054">
    <property type="entry name" value="DnaQ"/>
</dbReference>
<keyword evidence="3" id="KW-0269">Exonuclease</keyword>
<sequence>MTAQAPANTVVVLDFETTGLSPTQGDRAIEIGAVLLENGQATARFQELMNPGFRISSFIEDYTGITNAMLQEAAPCDEVMERFYQFVGQHNMVAHNASFDQRFLEAEFDQIGRRLNGDFACSMLLSRRLFQDAPNHKLGSLVAYNNIDNDGVFHRALADSEMTAKLWLCLLEQLEQHYSLINPSFALMQQISRKSKANVASFLHKIA</sequence>
<evidence type="ECO:0000256" key="5">
    <source>
        <dbReference type="ARBA" id="ARBA00026073"/>
    </source>
</evidence>
<keyword evidence="8" id="KW-0548">Nucleotidyltransferase</keyword>
<dbReference type="GO" id="GO:0005829">
    <property type="term" value="C:cytosol"/>
    <property type="evidence" value="ECO:0007669"/>
    <property type="project" value="TreeGrafter"/>
</dbReference>
<keyword evidence="8" id="KW-0808">Transferase</keyword>
<dbReference type="EMBL" id="BARX01000006">
    <property type="protein sequence ID" value="GAD01209.1"/>
    <property type="molecule type" value="Genomic_DNA"/>
</dbReference>
<dbReference type="STRING" id="1331007.AALB_1289"/>
<dbReference type="SUPFAM" id="SSF53098">
    <property type="entry name" value="Ribonuclease H-like"/>
    <property type="match status" value="1"/>
</dbReference>
<dbReference type="Proteomes" id="UP000014461">
    <property type="component" value="Unassembled WGS sequence"/>
</dbReference>
<feature type="domain" description="Exonuclease" evidence="7">
    <location>
        <begin position="9"/>
        <end position="176"/>
    </location>
</feature>
<comment type="caution">
    <text evidence="8">The sequence shown here is derived from an EMBL/GenBank/DDBJ whole genome shotgun (WGS) entry which is preliminary data.</text>
</comment>
<dbReference type="InterPro" id="IPR012337">
    <property type="entry name" value="RNaseH-like_sf"/>
</dbReference>
<comment type="catalytic activity">
    <reaction evidence="6">
        <text>DNA(n) + a 2'-deoxyribonucleoside 5'-triphosphate = DNA(n+1) + diphosphate</text>
        <dbReference type="Rhea" id="RHEA:22508"/>
        <dbReference type="Rhea" id="RHEA-COMP:17339"/>
        <dbReference type="Rhea" id="RHEA-COMP:17340"/>
        <dbReference type="ChEBI" id="CHEBI:33019"/>
        <dbReference type="ChEBI" id="CHEBI:61560"/>
        <dbReference type="ChEBI" id="CHEBI:173112"/>
        <dbReference type="EC" id="2.7.7.7"/>
    </reaction>
</comment>
<dbReference type="AlphaFoldDB" id="R9PIJ8"/>
<reference evidence="8" key="1">
    <citation type="journal article" date="2013" name="Genome Announc.">
        <title>Draft Genome Sequence of Agarivorans albus Strain MKT 106T, an Agarolytic Marine Bacterium.</title>
        <authorList>
            <person name="Yasuike M."/>
            <person name="Nakamura Y."/>
            <person name="Kai W."/>
            <person name="Fujiwara A."/>
            <person name="Fukui Y."/>
            <person name="Satomi M."/>
            <person name="Sano M."/>
        </authorList>
    </citation>
    <scope>NUCLEOTIDE SEQUENCE [LARGE SCALE GENOMIC DNA]</scope>
</reference>
<accession>R9PIJ8</accession>
<dbReference type="NCBIfam" id="TIGR00573">
    <property type="entry name" value="dnaq"/>
    <property type="match status" value="1"/>
</dbReference>
<keyword evidence="2" id="KW-0540">Nuclease</keyword>
<dbReference type="InterPro" id="IPR013520">
    <property type="entry name" value="Ribonucl_H"/>
</dbReference>
<evidence type="ECO:0000256" key="3">
    <source>
        <dbReference type="ARBA" id="ARBA00022839"/>
    </source>
</evidence>